<dbReference type="EMBL" id="BNJF01000004">
    <property type="protein sequence ID" value="GHO48453.1"/>
    <property type="molecule type" value="Genomic_DNA"/>
</dbReference>
<feature type="region of interest" description="Disordered" evidence="1">
    <location>
        <begin position="94"/>
        <end position="116"/>
    </location>
</feature>
<name>A0A8J3I9Y7_9CHLR</name>
<sequence length="116" mass="13089">MESKARRIRYSRGFIPETVKEIRARLFTRSEENGDAAMEEAESDGTLWPELEGKEEGGDEKGDASEGEVEEQEVSVWKLEEVAAFTREREVACEEGSWSAKKRRDPGNGRSVVCHP</sequence>
<gene>
    <name evidence="2" type="ORF">KSX_66160</name>
</gene>
<evidence type="ECO:0000313" key="2">
    <source>
        <dbReference type="EMBL" id="GHO48453.1"/>
    </source>
</evidence>
<evidence type="ECO:0000256" key="1">
    <source>
        <dbReference type="SAM" id="MobiDB-lite"/>
    </source>
</evidence>
<dbReference type="RefSeq" id="WP_220197658.1">
    <property type="nucleotide sequence ID" value="NZ_BNJF01000004.1"/>
</dbReference>
<reference evidence="2" key="1">
    <citation type="submission" date="2020-10" db="EMBL/GenBank/DDBJ databases">
        <title>Taxonomic study of unclassified bacteria belonging to the class Ktedonobacteria.</title>
        <authorList>
            <person name="Yabe S."/>
            <person name="Wang C.M."/>
            <person name="Zheng Y."/>
            <person name="Sakai Y."/>
            <person name="Cavaletti L."/>
            <person name="Monciardini P."/>
            <person name="Donadio S."/>
        </authorList>
    </citation>
    <scope>NUCLEOTIDE SEQUENCE</scope>
    <source>
        <strain evidence="2">SOSP1-1</strain>
    </source>
</reference>
<proteinExistence type="predicted"/>
<feature type="compositionally biased region" description="Basic and acidic residues" evidence="1">
    <location>
        <begin position="51"/>
        <end position="64"/>
    </location>
</feature>
<feature type="region of interest" description="Disordered" evidence="1">
    <location>
        <begin position="30"/>
        <end position="74"/>
    </location>
</feature>
<protein>
    <submittedName>
        <fullName evidence="2">Uncharacterized protein</fullName>
    </submittedName>
</protein>
<comment type="caution">
    <text evidence="2">The sequence shown here is derived from an EMBL/GenBank/DDBJ whole genome shotgun (WGS) entry which is preliminary data.</text>
</comment>
<dbReference type="Proteomes" id="UP000612362">
    <property type="component" value="Unassembled WGS sequence"/>
</dbReference>
<evidence type="ECO:0000313" key="3">
    <source>
        <dbReference type="Proteomes" id="UP000612362"/>
    </source>
</evidence>
<keyword evidence="3" id="KW-1185">Reference proteome</keyword>
<organism evidence="2 3">
    <name type="scientific">Ktedonospora formicarum</name>
    <dbReference type="NCBI Taxonomy" id="2778364"/>
    <lineage>
        <taxon>Bacteria</taxon>
        <taxon>Bacillati</taxon>
        <taxon>Chloroflexota</taxon>
        <taxon>Ktedonobacteria</taxon>
        <taxon>Ktedonobacterales</taxon>
        <taxon>Ktedonobacteraceae</taxon>
        <taxon>Ktedonospora</taxon>
    </lineage>
</organism>
<dbReference type="AlphaFoldDB" id="A0A8J3I9Y7"/>
<accession>A0A8J3I9Y7</accession>
<feature type="compositionally biased region" description="Acidic residues" evidence="1">
    <location>
        <begin position="33"/>
        <end position="43"/>
    </location>
</feature>